<feature type="compositionally biased region" description="Gly residues" evidence="2">
    <location>
        <begin position="341"/>
        <end position="363"/>
    </location>
</feature>
<evidence type="ECO:0000313" key="3">
    <source>
        <dbReference type="EMBL" id="KAH7038911.1"/>
    </source>
</evidence>
<dbReference type="EMBL" id="JAGTJR010000032">
    <property type="protein sequence ID" value="KAH7038911.1"/>
    <property type="molecule type" value="Genomic_DNA"/>
</dbReference>
<keyword evidence="1" id="KW-0539">Nucleus</keyword>
<keyword evidence="4" id="KW-1185">Reference proteome</keyword>
<name>A0ABQ8FZV6_9PEZI</name>
<gene>
    <name evidence="3" type="ORF">B0J12DRAFT_788621</name>
</gene>
<dbReference type="PANTHER" id="PTHR37534">
    <property type="entry name" value="TRANSCRIPTIONAL ACTIVATOR PROTEIN UGA3"/>
    <property type="match status" value="1"/>
</dbReference>
<evidence type="ECO:0000313" key="4">
    <source>
        <dbReference type="Proteomes" id="UP000774617"/>
    </source>
</evidence>
<protein>
    <submittedName>
        <fullName evidence="3">Uncharacterized protein</fullName>
    </submittedName>
</protein>
<feature type="region of interest" description="Disordered" evidence="2">
    <location>
        <begin position="1"/>
        <end position="62"/>
    </location>
</feature>
<dbReference type="PANTHER" id="PTHR37534:SF51">
    <property type="entry name" value="ACRIFLAVINE SENSITIVITY CONTROL PROTEIN ACR-2"/>
    <property type="match status" value="1"/>
</dbReference>
<evidence type="ECO:0000256" key="2">
    <source>
        <dbReference type="SAM" id="MobiDB-lite"/>
    </source>
</evidence>
<accession>A0ABQ8FZV6</accession>
<evidence type="ECO:0000256" key="1">
    <source>
        <dbReference type="ARBA" id="ARBA00023242"/>
    </source>
</evidence>
<dbReference type="Proteomes" id="UP000774617">
    <property type="component" value="Unassembled WGS sequence"/>
</dbReference>
<proteinExistence type="predicted"/>
<feature type="region of interest" description="Disordered" evidence="2">
    <location>
        <begin position="338"/>
        <end position="367"/>
    </location>
</feature>
<sequence length="512" mass="55894">MSQVSTDRGIASRGKMMNKTFKVEAPQPTSALVSAPATDVQPSTSGDPGGEGSRLPGPLKDPHFQGLSGSSQFYLYYFGTELSRSYVVYDDDSGNPFRYIVRLTPQCEAFRQIVIANAAMCAFRKSQASKMENRGPFLPVASAQTAPDRRGLNLLHHPVTEPYQDALVAKQRAIQLLARAIEQGTLSTDTVFGCILLFIYLGFLNSDQNELRIHLHAFRDILQNPTLTTFAKAKATWIFRNGPSTDIILYDALQTAHFPSRASPTPLYTSLLPLLKTIVADNHHFACPWEMLPAAVKIADLTRAAAASSAPLGFVDEVRFTVGRIEALDISKWAASLPAPGSGGSDSTSGGGGGGGGSSGGSSKGRSRLGSLETRMHIGEAHKSALLLFAARLLPAGHCLPATTRSHLARIMYHLRLVPATDEGFKATSWPAFVVALESEEREEVAWALAHLVRVRRLVPWEYVWRAVELVERTMQIRFTPEGVLAERHFVAMSRAILAEYPVIQHGWRFGV</sequence>
<reference evidence="3 4" key="1">
    <citation type="journal article" date="2021" name="Nat. Commun.">
        <title>Genetic determinants of endophytism in the Arabidopsis root mycobiome.</title>
        <authorList>
            <person name="Mesny F."/>
            <person name="Miyauchi S."/>
            <person name="Thiergart T."/>
            <person name="Pickel B."/>
            <person name="Atanasova L."/>
            <person name="Karlsson M."/>
            <person name="Huettel B."/>
            <person name="Barry K.W."/>
            <person name="Haridas S."/>
            <person name="Chen C."/>
            <person name="Bauer D."/>
            <person name="Andreopoulos W."/>
            <person name="Pangilinan J."/>
            <person name="LaButti K."/>
            <person name="Riley R."/>
            <person name="Lipzen A."/>
            <person name="Clum A."/>
            <person name="Drula E."/>
            <person name="Henrissat B."/>
            <person name="Kohler A."/>
            <person name="Grigoriev I.V."/>
            <person name="Martin F.M."/>
            <person name="Hacquard S."/>
        </authorList>
    </citation>
    <scope>NUCLEOTIDE SEQUENCE [LARGE SCALE GENOMIC DNA]</scope>
    <source>
        <strain evidence="3 4">MPI-SDFR-AT-0080</strain>
    </source>
</reference>
<comment type="caution">
    <text evidence="3">The sequence shown here is derived from an EMBL/GenBank/DDBJ whole genome shotgun (WGS) entry which is preliminary data.</text>
</comment>
<organism evidence="3 4">
    <name type="scientific">Macrophomina phaseolina</name>
    <dbReference type="NCBI Taxonomy" id="35725"/>
    <lineage>
        <taxon>Eukaryota</taxon>
        <taxon>Fungi</taxon>
        <taxon>Dikarya</taxon>
        <taxon>Ascomycota</taxon>
        <taxon>Pezizomycotina</taxon>
        <taxon>Dothideomycetes</taxon>
        <taxon>Dothideomycetes incertae sedis</taxon>
        <taxon>Botryosphaeriales</taxon>
        <taxon>Botryosphaeriaceae</taxon>
        <taxon>Macrophomina</taxon>
    </lineage>
</organism>